<dbReference type="SUPFAM" id="SSF88946">
    <property type="entry name" value="Sigma2 domain of RNA polymerase sigma factors"/>
    <property type="match status" value="1"/>
</dbReference>
<dbReference type="Proteomes" id="UP000253383">
    <property type="component" value="Unassembled WGS sequence"/>
</dbReference>
<dbReference type="Gene3D" id="1.10.1740.10">
    <property type="match status" value="1"/>
</dbReference>
<dbReference type="CDD" id="cd06171">
    <property type="entry name" value="Sigma70_r4"/>
    <property type="match status" value="1"/>
</dbReference>
<dbReference type="InterPro" id="IPR014284">
    <property type="entry name" value="RNA_pol_sigma-70_dom"/>
</dbReference>
<sequence length="202" mass="23725">MNVKPVYLPALAADRREWDAFVTDDETAFQKLMERFYGALVNYGSKYSKDKELVKDNIQELFIDLWTHRHRLSQPTSVKAYLLTSLRRRLVRSLSKPYFLSLTDQLNDGDFYFEPSPELILIERESIVRKSQQVARYLNELPRRQREIIYLKYYQNLDREEIAEVMGISHQSVSNLLQKALLALRRVIPVDLTLVLVGFLVA</sequence>
<dbReference type="GO" id="GO:0006352">
    <property type="term" value="P:DNA-templated transcription initiation"/>
    <property type="evidence" value="ECO:0007669"/>
    <property type="project" value="InterPro"/>
</dbReference>
<dbReference type="InterPro" id="IPR007627">
    <property type="entry name" value="RNA_pol_sigma70_r2"/>
</dbReference>
<dbReference type="AlphaFoldDB" id="A0A368JPR1"/>
<evidence type="ECO:0000256" key="4">
    <source>
        <dbReference type="ARBA" id="ARBA00023163"/>
    </source>
</evidence>
<dbReference type="Pfam" id="PF08281">
    <property type="entry name" value="Sigma70_r4_2"/>
    <property type="match status" value="1"/>
</dbReference>
<proteinExistence type="inferred from homology"/>
<feature type="domain" description="RNA polymerase sigma factor 70 region 4 type 2" evidence="6">
    <location>
        <begin position="132"/>
        <end position="184"/>
    </location>
</feature>
<evidence type="ECO:0000313" key="7">
    <source>
        <dbReference type="EMBL" id="RCR68583.1"/>
    </source>
</evidence>
<dbReference type="Gene3D" id="1.10.10.10">
    <property type="entry name" value="Winged helix-like DNA-binding domain superfamily/Winged helix DNA-binding domain"/>
    <property type="match status" value="1"/>
</dbReference>
<comment type="caution">
    <text evidence="7">The sequence shown here is derived from an EMBL/GenBank/DDBJ whole genome shotgun (WGS) entry which is preliminary data.</text>
</comment>
<keyword evidence="2" id="KW-0805">Transcription regulation</keyword>
<evidence type="ECO:0000256" key="3">
    <source>
        <dbReference type="ARBA" id="ARBA00023082"/>
    </source>
</evidence>
<feature type="domain" description="RNA polymerase sigma-70 region 2" evidence="5">
    <location>
        <begin position="32"/>
        <end position="95"/>
    </location>
</feature>
<dbReference type="PANTHER" id="PTHR43133">
    <property type="entry name" value="RNA POLYMERASE ECF-TYPE SIGMA FACTO"/>
    <property type="match status" value="1"/>
</dbReference>
<dbReference type="GO" id="GO:0003677">
    <property type="term" value="F:DNA binding"/>
    <property type="evidence" value="ECO:0007669"/>
    <property type="project" value="InterPro"/>
</dbReference>
<dbReference type="InterPro" id="IPR039425">
    <property type="entry name" value="RNA_pol_sigma-70-like"/>
</dbReference>
<dbReference type="GO" id="GO:0016987">
    <property type="term" value="F:sigma factor activity"/>
    <property type="evidence" value="ECO:0007669"/>
    <property type="project" value="UniProtKB-KW"/>
</dbReference>
<dbReference type="Pfam" id="PF04542">
    <property type="entry name" value="Sigma70_r2"/>
    <property type="match status" value="1"/>
</dbReference>
<dbReference type="EMBL" id="QOWE01000012">
    <property type="protein sequence ID" value="RCR68583.1"/>
    <property type="molecule type" value="Genomic_DNA"/>
</dbReference>
<accession>A0A368JPR1</accession>
<comment type="similarity">
    <text evidence="1">Belongs to the sigma-70 factor family. ECF subfamily.</text>
</comment>
<dbReference type="InterPro" id="IPR013325">
    <property type="entry name" value="RNA_pol_sigma_r2"/>
</dbReference>
<dbReference type="InterPro" id="IPR013324">
    <property type="entry name" value="RNA_pol_sigma_r3/r4-like"/>
</dbReference>
<keyword evidence="4" id="KW-0804">Transcription</keyword>
<dbReference type="InterPro" id="IPR013249">
    <property type="entry name" value="RNA_pol_sigma70_r4_t2"/>
</dbReference>
<evidence type="ECO:0000256" key="2">
    <source>
        <dbReference type="ARBA" id="ARBA00023015"/>
    </source>
</evidence>
<evidence type="ECO:0000259" key="5">
    <source>
        <dbReference type="Pfam" id="PF04542"/>
    </source>
</evidence>
<dbReference type="NCBIfam" id="TIGR02937">
    <property type="entry name" value="sigma70-ECF"/>
    <property type="match status" value="1"/>
</dbReference>
<dbReference type="PANTHER" id="PTHR43133:SF46">
    <property type="entry name" value="RNA POLYMERASE SIGMA-70 FACTOR ECF SUBFAMILY"/>
    <property type="match status" value="1"/>
</dbReference>
<keyword evidence="3" id="KW-0731">Sigma factor</keyword>
<dbReference type="OrthoDB" id="9150024at2"/>
<dbReference type="SUPFAM" id="SSF88659">
    <property type="entry name" value="Sigma3 and sigma4 domains of RNA polymerase sigma factors"/>
    <property type="match status" value="1"/>
</dbReference>
<dbReference type="RefSeq" id="WP_114407002.1">
    <property type="nucleotide sequence ID" value="NZ_QOWE01000012.1"/>
</dbReference>
<dbReference type="InterPro" id="IPR036388">
    <property type="entry name" value="WH-like_DNA-bd_sf"/>
</dbReference>
<evidence type="ECO:0000313" key="8">
    <source>
        <dbReference type="Proteomes" id="UP000253383"/>
    </source>
</evidence>
<evidence type="ECO:0000256" key="1">
    <source>
        <dbReference type="ARBA" id="ARBA00010641"/>
    </source>
</evidence>
<name>A0A368JPR1_9BACT</name>
<reference evidence="7 8" key="1">
    <citation type="submission" date="2018-07" db="EMBL/GenBank/DDBJ databases">
        <title>Genome analysis of Larkinella rosea.</title>
        <authorList>
            <person name="Zhou Z."/>
            <person name="Wang G."/>
        </authorList>
    </citation>
    <scope>NUCLEOTIDE SEQUENCE [LARGE SCALE GENOMIC DNA]</scope>
    <source>
        <strain evidence="8">zzj9</strain>
    </source>
</reference>
<organism evidence="7 8">
    <name type="scientific">Larkinella punicea</name>
    <dbReference type="NCBI Taxonomy" id="2315727"/>
    <lineage>
        <taxon>Bacteria</taxon>
        <taxon>Pseudomonadati</taxon>
        <taxon>Bacteroidota</taxon>
        <taxon>Cytophagia</taxon>
        <taxon>Cytophagales</taxon>
        <taxon>Spirosomataceae</taxon>
        <taxon>Larkinella</taxon>
    </lineage>
</organism>
<gene>
    <name evidence="7" type="ORF">DUE52_15825</name>
</gene>
<keyword evidence="8" id="KW-1185">Reference proteome</keyword>
<evidence type="ECO:0000259" key="6">
    <source>
        <dbReference type="Pfam" id="PF08281"/>
    </source>
</evidence>
<protein>
    <submittedName>
        <fullName evidence="7">Sigma-70 family RNA polymerase sigma factor</fullName>
    </submittedName>
</protein>